<comment type="catalytic activity">
    <reaction evidence="5">
        <text>glycyl-tRNA(Gly) + acetyl-CoA = N-acetylglycyl-tRNA(Gly) + CoA + H(+)</text>
        <dbReference type="Rhea" id="RHEA:81867"/>
        <dbReference type="Rhea" id="RHEA-COMP:9683"/>
        <dbReference type="Rhea" id="RHEA-COMP:19766"/>
        <dbReference type="ChEBI" id="CHEBI:15378"/>
        <dbReference type="ChEBI" id="CHEBI:57287"/>
        <dbReference type="ChEBI" id="CHEBI:57288"/>
        <dbReference type="ChEBI" id="CHEBI:78522"/>
        <dbReference type="ChEBI" id="CHEBI:232036"/>
    </reaction>
</comment>
<comment type="caution">
    <text evidence="7">The sequence shown here is derived from an EMBL/GenBank/DDBJ whole genome shotgun (WGS) entry which is preliminary data.</text>
</comment>
<dbReference type="AlphaFoldDB" id="A0A2N3I8H1"/>
<evidence type="ECO:0000256" key="5">
    <source>
        <dbReference type="ARBA" id="ARBA00049880"/>
    </source>
</evidence>
<dbReference type="Pfam" id="PF13508">
    <property type="entry name" value="Acetyltransf_7"/>
    <property type="match status" value="1"/>
</dbReference>
<evidence type="ECO:0000256" key="4">
    <source>
        <dbReference type="ARBA" id="ARBA00023315"/>
    </source>
</evidence>
<dbReference type="GO" id="GO:0016747">
    <property type="term" value="F:acyltransferase activity, transferring groups other than amino-acyl groups"/>
    <property type="evidence" value="ECO:0007669"/>
    <property type="project" value="InterPro"/>
</dbReference>
<dbReference type="InterPro" id="IPR000182">
    <property type="entry name" value="GNAT_dom"/>
</dbReference>
<gene>
    <name evidence="7" type="ORF">Rain11_2338</name>
</gene>
<reference evidence="7 8" key="1">
    <citation type="submission" date="2017-06" db="EMBL/GenBank/DDBJ databases">
        <title>Raineya orbicola gen. nov., sp. nov. a slightly thermophilic bacterium of the phylum Bacteroidetes and the description of Raineyaceae fam. nov.</title>
        <authorList>
            <person name="Albuquerque L."/>
            <person name="Polonia A.R.M."/>
            <person name="Barroso C."/>
            <person name="Froufe H.J.C."/>
            <person name="Lage O."/>
            <person name="Lobo-Da-Cunha A."/>
            <person name="Egas C."/>
            <person name="Da Costa M.S."/>
        </authorList>
    </citation>
    <scope>NUCLEOTIDE SEQUENCE [LARGE SCALE GENOMIC DNA]</scope>
    <source>
        <strain evidence="7 8">SPSPC-11</strain>
    </source>
</reference>
<keyword evidence="8" id="KW-1185">Reference proteome</keyword>
<evidence type="ECO:0000256" key="3">
    <source>
        <dbReference type="ARBA" id="ARBA00022679"/>
    </source>
</evidence>
<keyword evidence="2" id="KW-1277">Toxin-antitoxin system</keyword>
<proteinExistence type="predicted"/>
<dbReference type="OrthoDB" id="9799147at2"/>
<dbReference type="InterPro" id="IPR016181">
    <property type="entry name" value="Acyl_CoA_acyltransferase"/>
</dbReference>
<keyword evidence="1" id="KW-0678">Repressor</keyword>
<evidence type="ECO:0000259" key="6">
    <source>
        <dbReference type="PROSITE" id="PS51186"/>
    </source>
</evidence>
<dbReference type="Proteomes" id="UP000233387">
    <property type="component" value="Unassembled WGS sequence"/>
</dbReference>
<evidence type="ECO:0000256" key="2">
    <source>
        <dbReference type="ARBA" id="ARBA00022649"/>
    </source>
</evidence>
<feature type="domain" description="N-acetyltransferase" evidence="6">
    <location>
        <begin position="1"/>
        <end position="166"/>
    </location>
</feature>
<evidence type="ECO:0000256" key="1">
    <source>
        <dbReference type="ARBA" id="ARBA00022491"/>
    </source>
</evidence>
<dbReference type="PROSITE" id="PS51186">
    <property type="entry name" value="GNAT"/>
    <property type="match status" value="1"/>
</dbReference>
<accession>A0A2N3I8H1</accession>
<sequence>MYLTEILSNLHQKSFFDCGIEVLNEYLKKIAGQDIRRKLAACYVLVENAEIKGYYTLSTSSIFWDTLPEAYRKKLPPAYKHIPVILLGRLAVDRNVQKLGLGEKLLIDALKRSYETSNSIGAWAVVVEPISEQAQEFYQKYGFILLPDSKKMFLPMKTIENLFMHL</sequence>
<organism evidence="7 8">
    <name type="scientific">Raineya orbicola</name>
    <dbReference type="NCBI Taxonomy" id="2016530"/>
    <lineage>
        <taxon>Bacteria</taxon>
        <taxon>Pseudomonadati</taxon>
        <taxon>Bacteroidota</taxon>
        <taxon>Cytophagia</taxon>
        <taxon>Cytophagales</taxon>
        <taxon>Raineyaceae</taxon>
        <taxon>Raineya</taxon>
    </lineage>
</organism>
<evidence type="ECO:0000313" key="8">
    <source>
        <dbReference type="Proteomes" id="UP000233387"/>
    </source>
</evidence>
<dbReference type="PANTHER" id="PTHR36449:SF1">
    <property type="entry name" value="ACETYLTRANSFERASE"/>
    <property type="match status" value="1"/>
</dbReference>
<keyword evidence="4" id="KW-0012">Acyltransferase</keyword>
<dbReference type="PANTHER" id="PTHR36449">
    <property type="entry name" value="ACETYLTRANSFERASE-RELATED"/>
    <property type="match status" value="1"/>
</dbReference>
<dbReference type="SUPFAM" id="SSF55729">
    <property type="entry name" value="Acyl-CoA N-acyltransferases (Nat)"/>
    <property type="match status" value="1"/>
</dbReference>
<evidence type="ECO:0000313" key="7">
    <source>
        <dbReference type="EMBL" id="PKQ66580.1"/>
    </source>
</evidence>
<dbReference type="Gene3D" id="3.40.630.30">
    <property type="match status" value="1"/>
</dbReference>
<name>A0A2N3I8H1_9BACT</name>
<keyword evidence="3 7" id="KW-0808">Transferase</keyword>
<dbReference type="RefSeq" id="WP_101359600.1">
    <property type="nucleotide sequence ID" value="NZ_NKXO01000045.1"/>
</dbReference>
<dbReference type="EMBL" id="NKXO01000045">
    <property type="protein sequence ID" value="PKQ66580.1"/>
    <property type="molecule type" value="Genomic_DNA"/>
</dbReference>
<protein>
    <submittedName>
        <fullName evidence="7">Acetyltransferase (GNAT) domain</fullName>
    </submittedName>
</protein>